<dbReference type="InterPro" id="IPR036179">
    <property type="entry name" value="Ig-like_dom_sf"/>
</dbReference>
<dbReference type="GO" id="GO:0009897">
    <property type="term" value="C:external side of plasma membrane"/>
    <property type="evidence" value="ECO:0007669"/>
    <property type="project" value="TreeGrafter"/>
</dbReference>
<evidence type="ECO:0000256" key="2">
    <source>
        <dbReference type="ARBA" id="ARBA00023157"/>
    </source>
</evidence>
<name>A0A4U5VWS6_COLLU</name>
<evidence type="ECO:0000256" key="3">
    <source>
        <dbReference type="SAM" id="SignalP"/>
    </source>
</evidence>
<accession>A0A4U5VWS6</accession>
<dbReference type="InterPro" id="IPR003599">
    <property type="entry name" value="Ig_sub"/>
</dbReference>
<dbReference type="Pfam" id="PF13895">
    <property type="entry name" value="Ig_2"/>
    <property type="match status" value="1"/>
</dbReference>
<dbReference type="STRING" id="240159.A0A4U5VWS6"/>
<gene>
    <name evidence="5" type="ORF">D9C73_026720</name>
</gene>
<evidence type="ECO:0000313" key="5">
    <source>
        <dbReference type="EMBL" id="TKS93293.1"/>
    </source>
</evidence>
<protein>
    <submittedName>
        <fullName evidence="5">Fc receptor-like protein 5</fullName>
    </submittedName>
</protein>
<keyword evidence="6" id="KW-1185">Reference proteome</keyword>
<dbReference type="SMART" id="SM00409">
    <property type="entry name" value="IG"/>
    <property type="match status" value="2"/>
</dbReference>
<dbReference type="PROSITE" id="PS50835">
    <property type="entry name" value="IG_LIKE"/>
    <property type="match status" value="1"/>
</dbReference>
<evidence type="ECO:0000313" key="6">
    <source>
        <dbReference type="Proteomes" id="UP000298787"/>
    </source>
</evidence>
<dbReference type="Proteomes" id="UP000298787">
    <property type="component" value="Chromosome 24"/>
</dbReference>
<feature type="chain" id="PRO_5020387876" evidence="3">
    <location>
        <begin position="28"/>
        <end position="286"/>
    </location>
</feature>
<dbReference type="InterPro" id="IPR050488">
    <property type="entry name" value="Ig_Fc_receptor"/>
</dbReference>
<dbReference type="GO" id="GO:0004888">
    <property type="term" value="F:transmembrane signaling receptor activity"/>
    <property type="evidence" value="ECO:0007669"/>
    <property type="project" value="TreeGrafter"/>
</dbReference>
<dbReference type="EMBL" id="CM014101">
    <property type="protein sequence ID" value="TKS93293.1"/>
    <property type="molecule type" value="Genomic_DNA"/>
</dbReference>
<dbReference type="PANTHER" id="PTHR11481">
    <property type="entry name" value="IMMUNOGLOBULIN FC RECEPTOR"/>
    <property type="match status" value="1"/>
</dbReference>
<dbReference type="Gene3D" id="2.60.40.10">
    <property type="entry name" value="Immunoglobulins"/>
    <property type="match status" value="2"/>
</dbReference>
<dbReference type="AlphaFoldDB" id="A0A4U5VWS6"/>
<feature type="signal peptide" evidence="3">
    <location>
        <begin position="1"/>
        <end position="27"/>
    </location>
</feature>
<dbReference type="PANTHER" id="PTHR11481:SF64">
    <property type="entry name" value="FC RECEPTOR-LIKE PROTEIN 4"/>
    <property type="match status" value="1"/>
</dbReference>
<dbReference type="SUPFAM" id="SSF48726">
    <property type="entry name" value="Immunoglobulin"/>
    <property type="match status" value="1"/>
</dbReference>
<reference evidence="5 6" key="1">
    <citation type="submission" date="2019-01" db="EMBL/GenBank/DDBJ databases">
        <title>Genome Assembly of Collichthys lucidus.</title>
        <authorList>
            <person name="Cai M."/>
            <person name="Xiao S."/>
        </authorList>
    </citation>
    <scope>NUCLEOTIDE SEQUENCE [LARGE SCALE GENOMIC DNA]</scope>
    <source>
        <strain evidence="5">JT15FE1705JMU</strain>
        <tissue evidence="5">Muscle</tissue>
    </source>
</reference>
<evidence type="ECO:0000259" key="4">
    <source>
        <dbReference type="PROSITE" id="PS50835"/>
    </source>
</evidence>
<dbReference type="GO" id="GO:0006955">
    <property type="term" value="P:immune response"/>
    <property type="evidence" value="ECO:0007669"/>
    <property type="project" value="TreeGrafter"/>
</dbReference>
<dbReference type="InterPro" id="IPR007110">
    <property type="entry name" value="Ig-like_dom"/>
</dbReference>
<proteinExistence type="predicted"/>
<sequence>MKATALRIRLLMKVLVVQLAQVQNSYCAQDNGAAFPRVLPNRLQFFEYEFISFICEFGGSAEWRVMRTLREITPTNISNWETSAGSGTINPAFSSDSGEYWCEDGDGRRSNALNISVTAGSVILESPVHVTDGDHVTLKCQKKKDSGHPIAEFYKDGLHIKTVYEGNMVISNVSASDEGLYKCYIFGAGESLESWLAVRGSLEDAHAGHSPNLLALLSLLTLLLLVLGVCRKHKGRLCPASSSQHKTPSSCPLCHGTCEQTCTRSVGPPALHHITVCPSTLTPDFT</sequence>
<feature type="domain" description="Ig-like" evidence="4">
    <location>
        <begin position="91"/>
        <end position="185"/>
    </location>
</feature>
<keyword evidence="5" id="KW-0675">Receptor</keyword>
<keyword evidence="2" id="KW-1015">Disulfide bond</keyword>
<dbReference type="InterPro" id="IPR013783">
    <property type="entry name" value="Ig-like_fold"/>
</dbReference>
<organism evidence="5 6">
    <name type="scientific">Collichthys lucidus</name>
    <name type="common">Big head croaker</name>
    <name type="synonym">Sciaena lucida</name>
    <dbReference type="NCBI Taxonomy" id="240159"/>
    <lineage>
        <taxon>Eukaryota</taxon>
        <taxon>Metazoa</taxon>
        <taxon>Chordata</taxon>
        <taxon>Craniata</taxon>
        <taxon>Vertebrata</taxon>
        <taxon>Euteleostomi</taxon>
        <taxon>Actinopterygii</taxon>
        <taxon>Neopterygii</taxon>
        <taxon>Teleostei</taxon>
        <taxon>Neoteleostei</taxon>
        <taxon>Acanthomorphata</taxon>
        <taxon>Eupercaria</taxon>
        <taxon>Sciaenidae</taxon>
        <taxon>Collichthys</taxon>
    </lineage>
</organism>
<keyword evidence="1 3" id="KW-0732">Signal</keyword>
<dbReference type="GO" id="GO:0007166">
    <property type="term" value="P:cell surface receptor signaling pathway"/>
    <property type="evidence" value="ECO:0007669"/>
    <property type="project" value="TreeGrafter"/>
</dbReference>
<evidence type="ECO:0000256" key="1">
    <source>
        <dbReference type="ARBA" id="ARBA00022729"/>
    </source>
</evidence>